<reference evidence="2" key="1">
    <citation type="submission" date="2020-08" db="EMBL/GenBank/DDBJ databases">
        <title>Genome sequencing and assembly of the red palm weevil Rhynchophorus ferrugineus.</title>
        <authorList>
            <person name="Dias G.B."/>
            <person name="Bergman C.M."/>
            <person name="Manee M."/>
        </authorList>
    </citation>
    <scope>NUCLEOTIDE SEQUENCE</scope>
    <source>
        <strain evidence="2">AA-2017</strain>
        <tissue evidence="2">Whole larva</tissue>
    </source>
</reference>
<protein>
    <submittedName>
        <fullName evidence="2">Uncharacterized protein</fullName>
    </submittedName>
</protein>
<evidence type="ECO:0000313" key="3">
    <source>
        <dbReference type="Proteomes" id="UP000625711"/>
    </source>
</evidence>
<sequence length="161" mass="17341">MISKRKATGGYYERNIRMLRIQLGELHAAIPRPRLGSRSESLPFRWIQILLAVAINSETTTQKTGITWPVERKTRNGEGRIGLWGGGGADGVGGTAGEDRARHRGGGEGCSRGGRAGVGVTLSRSSWSSWRRSSGILIFGMPVFAGGRAASLEKYGERGEK</sequence>
<dbReference type="EMBL" id="JAACXV010000304">
    <property type="protein sequence ID" value="KAF7280377.1"/>
    <property type="molecule type" value="Genomic_DNA"/>
</dbReference>
<feature type="region of interest" description="Disordered" evidence="1">
    <location>
        <begin position="92"/>
        <end position="115"/>
    </location>
</feature>
<accession>A0A834IV74</accession>
<comment type="caution">
    <text evidence="2">The sequence shown here is derived from an EMBL/GenBank/DDBJ whole genome shotgun (WGS) entry which is preliminary data.</text>
</comment>
<evidence type="ECO:0000256" key="1">
    <source>
        <dbReference type="SAM" id="MobiDB-lite"/>
    </source>
</evidence>
<organism evidence="2 3">
    <name type="scientific">Rhynchophorus ferrugineus</name>
    <name type="common">Red palm weevil</name>
    <name type="synonym">Curculio ferrugineus</name>
    <dbReference type="NCBI Taxonomy" id="354439"/>
    <lineage>
        <taxon>Eukaryota</taxon>
        <taxon>Metazoa</taxon>
        <taxon>Ecdysozoa</taxon>
        <taxon>Arthropoda</taxon>
        <taxon>Hexapoda</taxon>
        <taxon>Insecta</taxon>
        <taxon>Pterygota</taxon>
        <taxon>Neoptera</taxon>
        <taxon>Endopterygota</taxon>
        <taxon>Coleoptera</taxon>
        <taxon>Polyphaga</taxon>
        <taxon>Cucujiformia</taxon>
        <taxon>Curculionidae</taxon>
        <taxon>Dryophthorinae</taxon>
        <taxon>Rhynchophorus</taxon>
    </lineage>
</organism>
<keyword evidence="3" id="KW-1185">Reference proteome</keyword>
<proteinExistence type="predicted"/>
<gene>
    <name evidence="2" type="ORF">GWI33_006108</name>
</gene>
<dbReference type="AlphaFoldDB" id="A0A834IV74"/>
<dbReference type="Proteomes" id="UP000625711">
    <property type="component" value="Unassembled WGS sequence"/>
</dbReference>
<evidence type="ECO:0000313" key="2">
    <source>
        <dbReference type="EMBL" id="KAF7280377.1"/>
    </source>
</evidence>
<name>A0A834IV74_RHYFE</name>